<keyword evidence="1" id="KW-1133">Transmembrane helix</keyword>
<organism evidence="2 3">
    <name type="scientific">Lactuca sativa</name>
    <name type="common">Garden lettuce</name>
    <dbReference type="NCBI Taxonomy" id="4236"/>
    <lineage>
        <taxon>Eukaryota</taxon>
        <taxon>Viridiplantae</taxon>
        <taxon>Streptophyta</taxon>
        <taxon>Embryophyta</taxon>
        <taxon>Tracheophyta</taxon>
        <taxon>Spermatophyta</taxon>
        <taxon>Magnoliopsida</taxon>
        <taxon>eudicotyledons</taxon>
        <taxon>Gunneridae</taxon>
        <taxon>Pentapetalae</taxon>
        <taxon>asterids</taxon>
        <taxon>campanulids</taxon>
        <taxon>Asterales</taxon>
        <taxon>Asteraceae</taxon>
        <taxon>Cichorioideae</taxon>
        <taxon>Cichorieae</taxon>
        <taxon>Lactucinae</taxon>
        <taxon>Lactuca</taxon>
    </lineage>
</organism>
<keyword evidence="1" id="KW-0812">Transmembrane</keyword>
<proteinExistence type="predicted"/>
<comment type="caution">
    <text evidence="2">The sequence shown here is derived from an EMBL/GenBank/DDBJ whole genome shotgun (WGS) entry which is preliminary data.</text>
</comment>
<keyword evidence="1" id="KW-0472">Membrane</keyword>
<protein>
    <submittedName>
        <fullName evidence="2">Uncharacterized protein</fullName>
    </submittedName>
</protein>
<name>A0A9R1W215_LACSA</name>
<dbReference type="Proteomes" id="UP000235145">
    <property type="component" value="Unassembled WGS sequence"/>
</dbReference>
<keyword evidence="3" id="KW-1185">Reference proteome</keyword>
<feature type="transmembrane region" description="Helical" evidence="1">
    <location>
        <begin position="53"/>
        <end position="73"/>
    </location>
</feature>
<evidence type="ECO:0000256" key="1">
    <source>
        <dbReference type="SAM" id="Phobius"/>
    </source>
</evidence>
<accession>A0A9R1W215</accession>
<reference evidence="2 3" key="1">
    <citation type="journal article" date="2017" name="Nat. Commun.">
        <title>Genome assembly with in vitro proximity ligation data and whole-genome triplication in lettuce.</title>
        <authorList>
            <person name="Reyes-Chin-Wo S."/>
            <person name="Wang Z."/>
            <person name="Yang X."/>
            <person name="Kozik A."/>
            <person name="Arikit S."/>
            <person name="Song C."/>
            <person name="Xia L."/>
            <person name="Froenicke L."/>
            <person name="Lavelle D.O."/>
            <person name="Truco M.J."/>
            <person name="Xia R."/>
            <person name="Zhu S."/>
            <person name="Xu C."/>
            <person name="Xu H."/>
            <person name="Xu X."/>
            <person name="Cox K."/>
            <person name="Korf I."/>
            <person name="Meyers B.C."/>
            <person name="Michelmore R.W."/>
        </authorList>
    </citation>
    <scope>NUCLEOTIDE SEQUENCE [LARGE SCALE GENOMIC DNA]</scope>
    <source>
        <strain evidence="3">cv. Salinas</strain>
        <tissue evidence="2">Seedlings</tissue>
    </source>
</reference>
<evidence type="ECO:0000313" key="2">
    <source>
        <dbReference type="EMBL" id="KAJ0215097.1"/>
    </source>
</evidence>
<dbReference type="EMBL" id="NBSK02000003">
    <property type="protein sequence ID" value="KAJ0215097.1"/>
    <property type="molecule type" value="Genomic_DNA"/>
</dbReference>
<sequence>MIFTWVHSLGAKLSKLDKFFVLKEMYEQFEQLHFRVLDRKWSNHYPILLHDLFVYYGLSFLTLGSKWMGLMIWSEMRWMICCKSGLELVCSF</sequence>
<dbReference type="AlphaFoldDB" id="A0A9R1W215"/>
<evidence type="ECO:0000313" key="3">
    <source>
        <dbReference type="Proteomes" id="UP000235145"/>
    </source>
</evidence>
<gene>
    <name evidence="2" type="ORF">LSAT_V11C300135840</name>
</gene>